<organism evidence="4 5">
    <name type="scientific">Streptomyces genisteinicus</name>
    <dbReference type="NCBI Taxonomy" id="2768068"/>
    <lineage>
        <taxon>Bacteria</taxon>
        <taxon>Bacillati</taxon>
        <taxon>Actinomycetota</taxon>
        <taxon>Actinomycetes</taxon>
        <taxon>Kitasatosporales</taxon>
        <taxon>Streptomycetaceae</taxon>
        <taxon>Streptomyces</taxon>
    </lineage>
</organism>
<dbReference type="EMBL" id="CP060825">
    <property type="protein sequence ID" value="QNP65131.1"/>
    <property type="molecule type" value="Genomic_DNA"/>
</dbReference>
<evidence type="ECO:0000256" key="2">
    <source>
        <dbReference type="ARBA" id="ARBA00023315"/>
    </source>
</evidence>
<accession>A0A7H0HX65</accession>
<dbReference type="PROSITE" id="PS51186">
    <property type="entry name" value="GNAT"/>
    <property type="match status" value="1"/>
</dbReference>
<evidence type="ECO:0000259" key="3">
    <source>
        <dbReference type="PROSITE" id="PS51186"/>
    </source>
</evidence>
<keyword evidence="5" id="KW-1185">Reference proteome</keyword>
<dbReference type="InterPro" id="IPR000182">
    <property type="entry name" value="GNAT_dom"/>
</dbReference>
<dbReference type="Proteomes" id="UP000516230">
    <property type="component" value="Chromosome"/>
</dbReference>
<keyword evidence="2" id="KW-0012">Acyltransferase</keyword>
<evidence type="ECO:0000313" key="4">
    <source>
        <dbReference type="EMBL" id="QNP65131.1"/>
    </source>
</evidence>
<proteinExistence type="predicted"/>
<dbReference type="RefSeq" id="WP_187742224.1">
    <property type="nucleotide sequence ID" value="NZ_CP060825.1"/>
</dbReference>
<dbReference type="Pfam" id="PF00583">
    <property type="entry name" value="Acetyltransf_1"/>
    <property type="match status" value="1"/>
</dbReference>
<dbReference type="CDD" id="cd04301">
    <property type="entry name" value="NAT_SF"/>
    <property type="match status" value="1"/>
</dbReference>
<name>A0A7H0HX65_9ACTN</name>
<dbReference type="Gene3D" id="3.40.630.30">
    <property type="match status" value="1"/>
</dbReference>
<gene>
    <name evidence="4" type="ORF">IAG43_20880</name>
</gene>
<dbReference type="KEGG" id="sgj:IAG43_20880"/>
<sequence>MSLTVRPAAYADAPAVCALLNTVDIAEIGRPETDLHTVETDLAHPDVDLALDTWLVSDGPDLVGYGVIYSDSGQGDIGVDHYVLPGRSDAAVLLLELIEARAVEKAAEGGAERAVLHLHLNARPAVDTALLAAREWSVVRRHQIMTRTLSPSADLPPDPPAGLTLRDCRQEADRRLAHALVEETFAEHFDHHARTYEQWLADIGGARLDWSLVWIASLEGEGDVAVMLTRDDREAMGWIGSLGVRRPARGRGVAGHLLRHAFAAYAARGRDTIGLGVDTANETRALGLYEAHGMGLHYAIDTWELTRPAASPAATRTP</sequence>
<evidence type="ECO:0000313" key="5">
    <source>
        <dbReference type="Proteomes" id="UP000516230"/>
    </source>
</evidence>
<dbReference type="InterPro" id="IPR050832">
    <property type="entry name" value="Bact_Acetyltransf"/>
</dbReference>
<reference evidence="4 5" key="1">
    <citation type="submission" date="2020-08" db="EMBL/GenBank/DDBJ databases">
        <title>A novel species.</title>
        <authorList>
            <person name="Gao J."/>
        </authorList>
    </citation>
    <scope>NUCLEOTIDE SEQUENCE [LARGE SCALE GENOMIC DNA]</scope>
    <source>
        <strain evidence="4 5">CRPJ-33</strain>
    </source>
</reference>
<feature type="domain" description="N-acetyltransferase" evidence="3">
    <location>
        <begin position="163"/>
        <end position="317"/>
    </location>
</feature>
<dbReference type="PANTHER" id="PTHR43877:SF2">
    <property type="entry name" value="AMINOALKYLPHOSPHONATE N-ACETYLTRANSFERASE-RELATED"/>
    <property type="match status" value="1"/>
</dbReference>
<dbReference type="AlphaFoldDB" id="A0A7H0HX65"/>
<evidence type="ECO:0000256" key="1">
    <source>
        <dbReference type="ARBA" id="ARBA00022679"/>
    </source>
</evidence>
<dbReference type="SUPFAM" id="SSF55729">
    <property type="entry name" value="Acyl-CoA N-acyltransferases (Nat)"/>
    <property type="match status" value="2"/>
</dbReference>
<dbReference type="InterPro" id="IPR016181">
    <property type="entry name" value="Acyl_CoA_acyltransferase"/>
</dbReference>
<keyword evidence="1 4" id="KW-0808">Transferase</keyword>
<dbReference type="PANTHER" id="PTHR43877">
    <property type="entry name" value="AMINOALKYLPHOSPHONATE N-ACETYLTRANSFERASE-RELATED-RELATED"/>
    <property type="match status" value="1"/>
</dbReference>
<protein>
    <submittedName>
        <fullName evidence="4">GNAT family N-acetyltransferase</fullName>
    </submittedName>
</protein>
<dbReference type="GO" id="GO:0016747">
    <property type="term" value="F:acyltransferase activity, transferring groups other than amino-acyl groups"/>
    <property type="evidence" value="ECO:0007669"/>
    <property type="project" value="InterPro"/>
</dbReference>